<evidence type="ECO:0000256" key="1">
    <source>
        <dbReference type="ARBA" id="ARBA00004604"/>
    </source>
</evidence>
<comment type="function">
    <text evidence="7">Involved in rRNA-processing at A0, A1 and A2 sites and negatively regulates telomerase.</text>
</comment>
<keyword evidence="11" id="KW-1185">Reference proteome</keyword>
<evidence type="ECO:0000313" key="11">
    <source>
        <dbReference type="Proteomes" id="UP000799429"/>
    </source>
</evidence>
<comment type="subcellular location">
    <subcellularLocation>
        <location evidence="1">Nucleus</location>
        <location evidence="1">Nucleolus</location>
    </subcellularLocation>
</comment>
<keyword evidence="4" id="KW-0539">Nucleus</keyword>
<evidence type="ECO:0000256" key="5">
    <source>
        <dbReference type="ARBA" id="ARBA00038007"/>
    </source>
</evidence>
<dbReference type="EMBL" id="MU006089">
    <property type="protein sequence ID" value="KAF2842957.1"/>
    <property type="molecule type" value="Genomic_DNA"/>
</dbReference>
<sequence>MGLAGPKNRSKLSHDPNNTTWSRSTARFGHKILTRHGWTPGDYLGAKDANHSSHYTAANASHIRVVLRDDNLGIGAKRGRETADNFGLNQFQGLLGRLNGKSDAELKKEEGTRRDKELALYQGQRWGFTNFVSGGFLVGDKIERISKREFLEVTPKAQVQTESGAVDTSTISKKRKRPSVEDSKDSVKMEKLEEGGLELSIDERGQIVGSTDSDTVPAQLSGYTLDEKAEKKKRKLEKRARKEEKRRRKEEKKRRKAKAEKSSSDSSEVRSRKGKKNKQQEERTEEKGVSNTASDISAVTQRTATSQQSLTLNFSNGRQVVRQRYIQQKRMASIDPKALKEIFMIKA</sequence>
<feature type="compositionally biased region" description="Basic and acidic residues" evidence="8">
    <location>
        <begin position="259"/>
        <end position="271"/>
    </location>
</feature>
<feature type="domain" description="G-patch" evidence="9">
    <location>
        <begin position="25"/>
        <end position="79"/>
    </location>
</feature>
<proteinExistence type="inferred from homology"/>
<name>A0A9P4SI67_9PEZI</name>
<keyword evidence="2" id="KW-0690">Ribosome biogenesis</keyword>
<dbReference type="OrthoDB" id="29523at2759"/>
<feature type="compositionally biased region" description="Polar residues" evidence="8">
    <location>
        <begin position="208"/>
        <end position="222"/>
    </location>
</feature>
<dbReference type="PANTHER" id="PTHR23149:SF31">
    <property type="entry name" value="PROTEIN PXR1"/>
    <property type="match status" value="1"/>
</dbReference>
<evidence type="ECO:0000256" key="3">
    <source>
        <dbReference type="ARBA" id="ARBA00022552"/>
    </source>
</evidence>
<feature type="compositionally biased region" description="Basic and acidic residues" evidence="8">
    <location>
        <begin position="278"/>
        <end position="288"/>
    </location>
</feature>
<dbReference type="GO" id="GO:0006364">
    <property type="term" value="P:rRNA processing"/>
    <property type="evidence" value="ECO:0007669"/>
    <property type="project" value="UniProtKB-KW"/>
</dbReference>
<evidence type="ECO:0000256" key="8">
    <source>
        <dbReference type="SAM" id="MobiDB-lite"/>
    </source>
</evidence>
<comment type="caution">
    <text evidence="10">The sequence shown here is derived from an EMBL/GenBank/DDBJ whole genome shotgun (WGS) entry which is preliminary data.</text>
</comment>
<dbReference type="PANTHER" id="PTHR23149">
    <property type="entry name" value="G PATCH DOMAIN CONTAINING PROTEIN"/>
    <property type="match status" value="1"/>
</dbReference>
<feature type="region of interest" description="Disordered" evidence="8">
    <location>
        <begin position="1"/>
        <end position="23"/>
    </location>
</feature>
<protein>
    <recommendedName>
        <fullName evidence="6">PinX1-related protein 1</fullName>
    </recommendedName>
</protein>
<evidence type="ECO:0000256" key="7">
    <source>
        <dbReference type="ARBA" id="ARBA00043878"/>
    </source>
</evidence>
<feature type="region of interest" description="Disordered" evidence="8">
    <location>
        <begin position="157"/>
        <end position="307"/>
    </location>
</feature>
<feature type="compositionally biased region" description="Polar residues" evidence="8">
    <location>
        <begin position="289"/>
        <end position="307"/>
    </location>
</feature>
<organism evidence="10 11">
    <name type="scientific">Patellaria atrata CBS 101060</name>
    <dbReference type="NCBI Taxonomy" id="1346257"/>
    <lineage>
        <taxon>Eukaryota</taxon>
        <taxon>Fungi</taxon>
        <taxon>Dikarya</taxon>
        <taxon>Ascomycota</taxon>
        <taxon>Pezizomycotina</taxon>
        <taxon>Dothideomycetes</taxon>
        <taxon>Dothideomycetes incertae sedis</taxon>
        <taxon>Patellariales</taxon>
        <taxon>Patellariaceae</taxon>
        <taxon>Patellaria</taxon>
    </lineage>
</organism>
<dbReference type="PROSITE" id="PS50174">
    <property type="entry name" value="G_PATCH"/>
    <property type="match status" value="1"/>
</dbReference>
<evidence type="ECO:0000256" key="6">
    <source>
        <dbReference type="ARBA" id="ARBA00041961"/>
    </source>
</evidence>
<keyword evidence="3" id="KW-0698">rRNA processing</keyword>
<dbReference type="InterPro" id="IPR000467">
    <property type="entry name" value="G_patch_dom"/>
</dbReference>
<gene>
    <name evidence="10" type="ORF">M501DRAFT_1005663</name>
</gene>
<feature type="compositionally biased region" description="Polar residues" evidence="8">
    <location>
        <begin position="157"/>
        <end position="171"/>
    </location>
</feature>
<evidence type="ECO:0000256" key="4">
    <source>
        <dbReference type="ARBA" id="ARBA00023242"/>
    </source>
</evidence>
<evidence type="ECO:0000259" key="9">
    <source>
        <dbReference type="PROSITE" id="PS50174"/>
    </source>
</evidence>
<feature type="compositionally biased region" description="Basic and acidic residues" evidence="8">
    <location>
        <begin position="178"/>
        <end position="194"/>
    </location>
</feature>
<reference evidence="10" key="1">
    <citation type="journal article" date="2020" name="Stud. Mycol.">
        <title>101 Dothideomycetes genomes: a test case for predicting lifestyles and emergence of pathogens.</title>
        <authorList>
            <person name="Haridas S."/>
            <person name="Albert R."/>
            <person name="Binder M."/>
            <person name="Bloem J."/>
            <person name="Labutti K."/>
            <person name="Salamov A."/>
            <person name="Andreopoulos B."/>
            <person name="Baker S."/>
            <person name="Barry K."/>
            <person name="Bills G."/>
            <person name="Bluhm B."/>
            <person name="Cannon C."/>
            <person name="Castanera R."/>
            <person name="Culley D."/>
            <person name="Daum C."/>
            <person name="Ezra D."/>
            <person name="Gonzalez J."/>
            <person name="Henrissat B."/>
            <person name="Kuo A."/>
            <person name="Liang C."/>
            <person name="Lipzen A."/>
            <person name="Lutzoni F."/>
            <person name="Magnuson J."/>
            <person name="Mondo S."/>
            <person name="Nolan M."/>
            <person name="Ohm R."/>
            <person name="Pangilinan J."/>
            <person name="Park H.-J."/>
            <person name="Ramirez L."/>
            <person name="Alfaro M."/>
            <person name="Sun H."/>
            <person name="Tritt A."/>
            <person name="Yoshinaga Y."/>
            <person name="Zwiers L.-H."/>
            <person name="Turgeon B."/>
            <person name="Goodwin S."/>
            <person name="Spatafora J."/>
            <person name="Crous P."/>
            <person name="Grigoriev I."/>
        </authorList>
    </citation>
    <scope>NUCLEOTIDE SEQUENCE</scope>
    <source>
        <strain evidence="10">CBS 101060</strain>
    </source>
</reference>
<accession>A0A9P4SI67</accession>
<dbReference type="GO" id="GO:0003676">
    <property type="term" value="F:nucleic acid binding"/>
    <property type="evidence" value="ECO:0007669"/>
    <property type="project" value="InterPro"/>
</dbReference>
<dbReference type="Proteomes" id="UP000799429">
    <property type="component" value="Unassembled WGS sequence"/>
</dbReference>
<dbReference type="AlphaFoldDB" id="A0A9P4SI67"/>
<dbReference type="InterPro" id="IPR050656">
    <property type="entry name" value="PINX1"/>
</dbReference>
<dbReference type="GO" id="GO:0005730">
    <property type="term" value="C:nucleolus"/>
    <property type="evidence" value="ECO:0007669"/>
    <property type="project" value="UniProtKB-SubCell"/>
</dbReference>
<feature type="compositionally biased region" description="Basic residues" evidence="8">
    <location>
        <begin position="231"/>
        <end position="258"/>
    </location>
</feature>
<evidence type="ECO:0000313" key="10">
    <source>
        <dbReference type="EMBL" id="KAF2842957.1"/>
    </source>
</evidence>
<evidence type="ECO:0000256" key="2">
    <source>
        <dbReference type="ARBA" id="ARBA00022517"/>
    </source>
</evidence>
<comment type="similarity">
    <text evidence="5">Belongs to the PINX1 family.</text>
</comment>